<organism evidence="1 2">
    <name type="scientific">Gottschalkia acidurici (strain ATCC 7906 / DSM 604 / BCRC 14475 / CIP 104303 / KCTC 5404 / NCIMB 10678 / 9a)</name>
    <name type="common">Clostridium acidurici</name>
    <dbReference type="NCBI Taxonomy" id="1128398"/>
    <lineage>
        <taxon>Bacteria</taxon>
        <taxon>Bacillati</taxon>
        <taxon>Bacillota</taxon>
        <taxon>Tissierellia</taxon>
        <taxon>Tissierellales</taxon>
        <taxon>Gottschalkiaceae</taxon>
        <taxon>Gottschalkia</taxon>
    </lineage>
</organism>
<keyword evidence="2" id="KW-1185">Reference proteome</keyword>
<sequence>MPEIFTRLKNPVDSSRFEKYAKDDLTIYINKELDMEDEVRIKFPKYASDLPEKEFEVLGVKLPTLA</sequence>
<reference evidence="1 2" key="1">
    <citation type="journal article" date="2012" name="PLoS ONE">
        <title>The purine-utilizing bacterium Clostridium acidurici 9a: a genome-guided metabolic reconsideration.</title>
        <authorList>
            <person name="Hartwich K."/>
            <person name="Poehlein A."/>
            <person name="Daniel R."/>
        </authorList>
    </citation>
    <scope>NUCLEOTIDE SEQUENCE [LARGE SCALE GENOMIC DNA]</scope>
    <source>
        <strain evidence="2">ATCC 7906 / DSM 604 / BCRC 14475 / CIP 104303 / KCTC 5404 / NCIMB 10678 / 9a</strain>
    </source>
</reference>
<evidence type="ECO:0000313" key="2">
    <source>
        <dbReference type="Proteomes" id="UP000006094"/>
    </source>
</evidence>
<dbReference type="AlphaFoldDB" id="K0B4F3"/>
<proteinExistence type="predicted"/>
<accession>K0B4F3</accession>
<dbReference type="HOGENOM" id="CLU_2823350_0_0_9"/>
<gene>
    <name evidence="1" type="ordered locus">Curi_c24010</name>
</gene>
<dbReference type="EMBL" id="CP003326">
    <property type="protein sequence ID" value="AFS79396.1"/>
    <property type="molecule type" value="Genomic_DNA"/>
</dbReference>
<dbReference type="KEGG" id="cad:Curi_c24010"/>
<protein>
    <submittedName>
        <fullName evidence="1">Uncharacterized protein</fullName>
    </submittedName>
</protein>
<name>K0B4F3_GOTA9</name>
<dbReference type="RefSeq" id="WP_014968530.1">
    <property type="nucleotide sequence ID" value="NC_018664.1"/>
</dbReference>
<evidence type="ECO:0000313" key="1">
    <source>
        <dbReference type="EMBL" id="AFS79396.1"/>
    </source>
</evidence>
<dbReference type="Proteomes" id="UP000006094">
    <property type="component" value="Chromosome"/>
</dbReference>